<dbReference type="OrthoDB" id="366390at2759"/>
<dbReference type="Proteomes" id="UP000813461">
    <property type="component" value="Unassembled WGS sequence"/>
</dbReference>
<evidence type="ECO:0000313" key="2">
    <source>
        <dbReference type="Proteomes" id="UP000813461"/>
    </source>
</evidence>
<gene>
    <name evidence="1" type="ORF">FB567DRAFT_447331</name>
</gene>
<proteinExistence type="predicted"/>
<accession>A0A8K0VWB3</accession>
<reference evidence="1" key="1">
    <citation type="journal article" date="2021" name="Nat. Commun.">
        <title>Genetic determinants of endophytism in the Arabidopsis root mycobiome.</title>
        <authorList>
            <person name="Mesny F."/>
            <person name="Miyauchi S."/>
            <person name="Thiergart T."/>
            <person name="Pickel B."/>
            <person name="Atanasova L."/>
            <person name="Karlsson M."/>
            <person name="Huettel B."/>
            <person name="Barry K.W."/>
            <person name="Haridas S."/>
            <person name="Chen C."/>
            <person name="Bauer D."/>
            <person name="Andreopoulos W."/>
            <person name="Pangilinan J."/>
            <person name="LaButti K."/>
            <person name="Riley R."/>
            <person name="Lipzen A."/>
            <person name="Clum A."/>
            <person name="Drula E."/>
            <person name="Henrissat B."/>
            <person name="Kohler A."/>
            <person name="Grigoriev I.V."/>
            <person name="Martin F.M."/>
            <person name="Hacquard S."/>
        </authorList>
    </citation>
    <scope>NUCLEOTIDE SEQUENCE</scope>
    <source>
        <strain evidence="1">MPI-SDFR-AT-0120</strain>
    </source>
</reference>
<protein>
    <recommendedName>
        <fullName evidence="3">Ankyrin repeat protein</fullName>
    </recommendedName>
</protein>
<organism evidence="1 2">
    <name type="scientific">Paraphoma chrysanthemicola</name>
    <dbReference type="NCBI Taxonomy" id="798071"/>
    <lineage>
        <taxon>Eukaryota</taxon>
        <taxon>Fungi</taxon>
        <taxon>Dikarya</taxon>
        <taxon>Ascomycota</taxon>
        <taxon>Pezizomycotina</taxon>
        <taxon>Dothideomycetes</taxon>
        <taxon>Pleosporomycetidae</taxon>
        <taxon>Pleosporales</taxon>
        <taxon>Pleosporineae</taxon>
        <taxon>Phaeosphaeriaceae</taxon>
        <taxon>Paraphoma</taxon>
    </lineage>
</organism>
<dbReference type="AlphaFoldDB" id="A0A8K0VWB3"/>
<keyword evidence="2" id="KW-1185">Reference proteome</keyword>
<comment type="caution">
    <text evidence="1">The sequence shown here is derived from an EMBL/GenBank/DDBJ whole genome shotgun (WGS) entry which is preliminary data.</text>
</comment>
<sequence length="436" mass="49472">MELLDLPPELFQDVTHHLIELAGVRTAWELRATWYDNRFVDKWTDRYLEARLQLPLDADKLLLDKIQKLIDWTVHELGINDHEECASVKSKICTAIKTHVHTYDFVQDIRRVQADDWCPWRDWARADLDSHDKALGALAVGSYELLPELFSTVELPLATPWFRFDPLDIALKDRDTALLDTIFKYLKSLPLDNPKATTDRRRCTEDSDEEFHFSISRAVIAAMGRGNGEGLQSLLDFCQEHLPRPDKPTFDEWFRVAGTTYYGVTPNNSTDYIQRLMDFAPGGKTMLARQHFNTICAVGNDDTIQAVLTHLGTGVDNGGVLTLPIFVAVRSERAVAVNAVLAAGADPNITAPSNMRSLNKDRLKPIDVAVHRHLIPIIDALVQSGNVALPHISEWPTHSRTYNHLRNIVMKKTGAKLPVLTSFKRWSDVQRKAYKY</sequence>
<evidence type="ECO:0008006" key="3">
    <source>
        <dbReference type="Google" id="ProtNLM"/>
    </source>
</evidence>
<dbReference type="EMBL" id="JAGMVJ010000014">
    <property type="protein sequence ID" value="KAH7082375.1"/>
    <property type="molecule type" value="Genomic_DNA"/>
</dbReference>
<evidence type="ECO:0000313" key="1">
    <source>
        <dbReference type="EMBL" id="KAH7082375.1"/>
    </source>
</evidence>
<name>A0A8K0VWB3_9PLEO</name>